<proteinExistence type="predicted"/>
<dbReference type="KEGG" id="mae:Maeo_0867"/>
<reference evidence="1" key="1">
    <citation type="submission" date="2007-06" db="EMBL/GenBank/DDBJ databases">
        <title>Complete sequence of Methanococcus aeolicus Nankai-3.</title>
        <authorList>
            <consortium name="US DOE Joint Genome Institute"/>
            <person name="Copeland A."/>
            <person name="Lucas S."/>
            <person name="Lapidus A."/>
            <person name="Barry K."/>
            <person name="Glavina del Rio T."/>
            <person name="Dalin E."/>
            <person name="Tice H."/>
            <person name="Pitluck S."/>
            <person name="Chain P."/>
            <person name="Malfatti S."/>
            <person name="Shin M."/>
            <person name="Vergez L."/>
            <person name="Schmutz J."/>
            <person name="Larimer F."/>
            <person name="Land M."/>
            <person name="Hauser L."/>
            <person name="Kyrpides N."/>
            <person name="Lykidis A."/>
            <person name="Sieprawska-Lupa M."/>
            <person name="Whitman W.B."/>
            <person name="Richardson P."/>
        </authorList>
    </citation>
    <scope>NUCLEOTIDE SEQUENCE [LARGE SCALE GENOMIC DNA]</scope>
    <source>
        <strain evidence="1">Nankai-3</strain>
    </source>
</reference>
<evidence type="ECO:0000313" key="2">
    <source>
        <dbReference type="Proteomes" id="UP000001106"/>
    </source>
</evidence>
<dbReference type="eggNOG" id="arCOG09557">
    <property type="taxonomic scope" value="Archaea"/>
</dbReference>
<sequence length="390" mass="46079">MNVNDNEIINLFSNILLYLLNKNKIILYKANDGLIVKINEESKEYIYIENKYIDNNEFNNLKSKNSVFYKIDSIDEIIESFEILLSGCVCNESFKYVGALEELKDKIKPHKEHAKLNNNSKNNKIPVPPLKGVRLIDFASNDKRIILLRDYPINTRHLYEEPMINNLSKIWRGHKLHKNFVIMEVNKKGHNIKCEFDGVGVVDGILCIFEIKNKNKTDLPHFLEQIYLHSKYIVEWLLRNKMDIKYIAPVVYFRESQNVMPHNTNNEYEYINPIYYKDVLNEEQLKINKLYEIDSITSEININSSLDREIIISKTIEESEEDKKILNEIMDNNPSYRNIMIKEEQYNKINEIIKDNNNLFNSVEDFIDFAFNNSFNTIELLKTLENNTKL</sequence>
<gene>
    <name evidence="1" type="ordered locus">Maeo_0867</name>
</gene>
<dbReference type="HOGENOM" id="CLU_707147_0_0_2"/>
<dbReference type="Proteomes" id="UP000001106">
    <property type="component" value="Chromosome"/>
</dbReference>
<dbReference type="GeneID" id="5326352"/>
<keyword evidence="2" id="KW-1185">Reference proteome</keyword>
<evidence type="ECO:0000313" key="1">
    <source>
        <dbReference type="EMBL" id="ABR56449.1"/>
    </source>
</evidence>
<dbReference type="AlphaFoldDB" id="A6UVC7"/>
<dbReference type="RefSeq" id="WP_011973581.1">
    <property type="nucleotide sequence ID" value="NC_009635.1"/>
</dbReference>
<dbReference type="EMBL" id="CP000743">
    <property type="protein sequence ID" value="ABR56449.1"/>
    <property type="molecule type" value="Genomic_DNA"/>
</dbReference>
<protein>
    <submittedName>
        <fullName evidence="1">Uncharacterized protein</fullName>
    </submittedName>
</protein>
<dbReference type="OrthoDB" id="386707at2157"/>
<organism evidence="1 2">
    <name type="scientific">Methanococcus aeolicus (strain ATCC BAA-1280 / DSM 17508 / OCM 812 / Nankai-3)</name>
    <dbReference type="NCBI Taxonomy" id="419665"/>
    <lineage>
        <taxon>Archaea</taxon>
        <taxon>Methanobacteriati</taxon>
        <taxon>Methanobacteriota</taxon>
        <taxon>Methanomada group</taxon>
        <taxon>Methanococci</taxon>
        <taxon>Methanococcales</taxon>
        <taxon>Methanococcaceae</taxon>
        <taxon>Methanococcus</taxon>
    </lineage>
</organism>
<accession>A6UVC7</accession>
<name>A6UVC7_META3</name>